<keyword evidence="2" id="KW-1185">Reference proteome</keyword>
<organism evidence="1 2">
    <name type="scientific">Philodulcilactobacillus myokoensis</name>
    <dbReference type="NCBI Taxonomy" id="2929573"/>
    <lineage>
        <taxon>Bacteria</taxon>
        <taxon>Bacillati</taxon>
        <taxon>Bacillota</taxon>
        <taxon>Bacilli</taxon>
        <taxon>Lactobacillales</taxon>
        <taxon>Lactobacillaceae</taxon>
        <taxon>Philodulcilactobacillus</taxon>
    </lineage>
</organism>
<proteinExistence type="predicted"/>
<evidence type="ECO:0000313" key="2">
    <source>
        <dbReference type="Proteomes" id="UP001144204"/>
    </source>
</evidence>
<reference evidence="1" key="2">
    <citation type="journal article" date="2023" name="PLoS ONE">
        <title>Philodulcilactobacillus myokoensis gen. nov., sp. nov., a fructophilic, acidophilic, and agar-phobic lactic acid bacterium isolated from fermented vegetable extracts.</title>
        <authorList>
            <person name="Kouya T."/>
            <person name="Ishiyama Y."/>
            <person name="Ohashi S."/>
            <person name="Kumakubo R."/>
            <person name="Yamazaki T."/>
            <person name="Otaki T."/>
        </authorList>
    </citation>
    <scope>NUCLEOTIDE SEQUENCE</scope>
    <source>
        <strain evidence="1">WR16-4</strain>
    </source>
</reference>
<evidence type="ECO:0000313" key="1">
    <source>
        <dbReference type="EMBL" id="GLB47408.1"/>
    </source>
</evidence>
<name>A0A9W6ETR2_9LACO</name>
<comment type="caution">
    <text evidence="1">The sequence shown here is derived from an EMBL/GenBank/DDBJ whole genome shotgun (WGS) entry which is preliminary data.</text>
</comment>
<dbReference type="Proteomes" id="UP001144204">
    <property type="component" value="Unassembled WGS sequence"/>
</dbReference>
<dbReference type="AlphaFoldDB" id="A0A9W6ETR2"/>
<protein>
    <submittedName>
        <fullName evidence="1">Uncharacterized protein</fullName>
    </submittedName>
</protein>
<gene>
    <name evidence="1" type="ORF">WR164_13870</name>
</gene>
<accession>A0A9W6ETR2</accession>
<reference evidence="1" key="1">
    <citation type="submission" date="2022-07" db="EMBL/GenBank/DDBJ databases">
        <authorList>
            <person name="Kouya T."/>
            <person name="Ishiyama Y."/>
        </authorList>
    </citation>
    <scope>NUCLEOTIDE SEQUENCE</scope>
    <source>
        <strain evidence="1">WR16-4</strain>
    </source>
</reference>
<dbReference type="EMBL" id="BRPL01000004">
    <property type="protein sequence ID" value="GLB47408.1"/>
    <property type="molecule type" value="Genomic_DNA"/>
</dbReference>
<dbReference type="RefSeq" id="WP_286136946.1">
    <property type="nucleotide sequence ID" value="NZ_BRPL01000004.1"/>
</dbReference>
<sequence length="73" mass="8697">MNHDIFINKKLFSEDKLDANHTVCLAYLNNSMKFNPQYDKNNKRYVVCGIKEMSKILNLNRNEVSFLYHDLKN</sequence>